<sequence length="135" mass="14448">MTMRMLAAAAVLVSAAVHLYLWFDGMRSYDVVGPAFMFNAVAGVVIAVLLVTWRHWVPPFLALGFGLSTLGAFVISTTVGLFGVDSTWSGWAAWTAAAVEVVAIVTGGLLLIEDNPLRSRRQHQDHATVGGPHLD</sequence>
<dbReference type="Proteomes" id="UP000295198">
    <property type="component" value="Unassembled WGS sequence"/>
</dbReference>
<evidence type="ECO:0000313" key="2">
    <source>
        <dbReference type="EMBL" id="RYP88597.1"/>
    </source>
</evidence>
<keyword evidence="1" id="KW-0472">Membrane</keyword>
<dbReference type="EMBL" id="SDKM01000002">
    <property type="protein sequence ID" value="RYP88597.1"/>
    <property type="molecule type" value="Genomic_DNA"/>
</dbReference>
<reference evidence="2 3" key="1">
    <citation type="submission" date="2019-01" db="EMBL/GenBank/DDBJ databases">
        <title>Nocardioides guangzhouensis sp. nov., an actinobacterium isolated from soil.</title>
        <authorList>
            <person name="Fu Y."/>
            <person name="Cai Y."/>
            <person name="Lin Z."/>
            <person name="Chen P."/>
        </authorList>
    </citation>
    <scope>NUCLEOTIDE SEQUENCE [LARGE SCALE GENOMIC DNA]</scope>
    <source>
        <strain evidence="2 3">130</strain>
    </source>
</reference>
<evidence type="ECO:0000256" key="1">
    <source>
        <dbReference type="SAM" id="Phobius"/>
    </source>
</evidence>
<dbReference type="AlphaFoldDB" id="A0A4Q4ZJT6"/>
<keyword evidence="3" id="KW-1185">Reference proteome</keyword>
<keyword evidence="1" id="KW-0812">Transmembrane</keyword>
<evidence type="ECO:0000313" key="3">
    <source>
        <dbReference type="Proteomes" id="UP000295198"/>
    </source>
</evidence>
<protein>
    <submittedName>
        <fullName evidence="2">Uncharacterized protein</fullName>
    </submittedName>
</protein>
<keyword evidence="1" id="KW-1133">Transmembrane helix</keyword>
<dbReference type="RefSeq" id="WP_134713374.1">
    <property type="nucleotide sequence ID" value="NZ_SDKM01000002.1"/>
</dbReference>
<feature type="transmembrane region" description="Helical" evidence="1">
    <location>
        <begin position="60"/>
        <end position="82"/>
    </location>
</feature>
<feature type="transmembrane region" description="Helical" evidence="1">
    <location>
        <begin position="88"/>
        <end position="112"/>
    </location>
</feature>
<feature type="transmembrane region" description="Helical" evidence="1">
    <location>
        <begin position="35"/>
        <end position="53"/>
    </location>
</feature>
<organism evidence="2 3">
    <name type="scientific">Nocardioides guangzhouensis</name>
    <dbReference type="NCBI Taxonomy" id="2497878"/>
    <lineage>
        <taxon>Bacteria</taxon>
        <taxon>Bacillati</taxon>
        <taxon>Actinomycetota</taxon>
        <taxon>Actinomycetes</taxon>
        <taxon>Propionibacteriales</taxon>
        <taxon>Nocardioidaceae</taxon>
        <taxon>Nocardioides</taxon>
    </lineage>
</organism>
<proteinExistence type="predicted"/>
<dbReference type="OrthoDB" id="4325786at2"/>
<accession>A0A4Q4ZJT6</accession>
<comment type="caution">
    <text evidence="2">The sequence shown here is derived from an EMBL/GenBank/DDBJ whole genome shotgun (WGS) entry which is preliminary data.</text>
</comment>
<name>A0A4Q4ZJT6_9ACTN</name>
<gene>
    <name evidence="2" type="ORF">EKO23_01525</name>
</gene>